<dbReference type="PANTHER" id="PTHR47447:SF17">
    <property type="entry name" value="OS12G0638900 PROTEIN"/>
    <property type="match status" value="1"/>
</dbReference>
<evidence type="ECO:0000313" key="6">
    <source>
        <dbReference type="EMBL" id="ADE10092.1"/>
    </source>
</evidence>
<dbReference type="NCBIfam" id="TIGR00756">
    <property type="entry name" value="PPR"/>
    <property type="match status" value="1"/>
</dbReference>
<evidence type="ECO:0000256" key="3">
    <source>
        <dbReference type="ARBA" id="ARBA00044493"/>
    </source>
</evidence>
<dbReference type="PANTHER" id="PTHR47447">
    <property type="entry name" value="OS03G0856100 PROTEIN"/>
    <property type="match status" value="1"/>
</dbReference>
<reference evidence="6" key="1">
    <citation type="submission" date="2010-02" db="EMBL/GenBank/DDBJ databases">
        <authorList>
            <person name="Xie B."/>
            <person name="Huang X."/>
            <person name="Deng Y."/>
        </authorList>
    </citation>
    <scope>NUCLEOTIDE SEQUENCE</scope>
</reference>
<protein>
    <submittedName>
        <fullName evidence="6">PPR</fullName>
    </submittedName>
</protein>
<dbReference type="Pfam" id="PF12854">
    <property type="entry name" value="PPR_1"/>
    <property type="match status" value="1"/>
</dbReference>
<feature type="repeat" description="PPR" evidence="5">
    <location>
        <begin position="159"/>
        <end position="189"/>
    </location>
</feature>
<evidence type="ECO:0000256" key="4">
    <source>
        <dbReference type="ARBA" id="ARBA00044511"/>
    </source>
</evidence>
<organism evidence="6">
    <name type="scientific">Tremella fuciformis</name>
    <dbReference type="NCBI Taxonomy" id="64657"/>
    <lineage>
        <taxon>Eukaryota</taxon>
        <taxon>Fungi</taxon>
        <taxon>Dikarya</taxon>
        <taxon>Basidiomycota</taxon>
        <taxon>Agaricomycotina</taxon>
        <taxon>Tremellomycetes</taxon>
        <taxon>Tremellales</taxon>
        <taxon>Tremellaceae</taxon>
        <taxon>Tremella</taxon>
    </lineage>
</organism>
<feature type="repeat" description="PPR" evidence="5">
    <location>
        <begin position="225"/>
        <end position="259"/>
    </location>
</feature>
<comment type="similarity">
    <text evidence="1">Belongs to the CCM1 family.</text>
</comment>
<keyword evidence="2" id="KW-0677">Repeat</keyword>
<dbReference type="InterPro" id="IPR002885">
    <property type="entry name" value="PPR_rpt"/>
</dbReference>
<dbReference type="InterPro" id="IPR011990">
    <property type="entry name" value="TPR-like_helical_dom_sf"/>
</dbReference>
<accession>D5KY47</accession>
<dbReference type="Pfam" id="PF01535">
    <property type="entry name" value="PPR"/>
    <property type="match status" value="1"/>
</dbReference>
<sequence length="312" mass="34214">MASQHNFKPRVPPFNTMMQFYLQTRPSREKVLQYYHALLAARVPPSAHTYKLLLDAFATLAPIDLVSMERVFADIQADPSVQVQGTHWASLISAYGIGVGDVTKALEIFDSIPAHPSSISSVPEPVVWESILSVLALKGTVEELESVRVRMTHSRVQPTAYVYNVLITGYARAGLIDKARDVFEGMGDSITGVAAPNNHPQLLTSSGHVKPSTVTSEPRGVVYREPSTYEAMIHAEIKCGDRQAAEAVLRRMESRGYPAAVYMRARAALDSTHHVSPTQPNPAQAMWTPHPLGSAAMFPLHPTPVPQEVMRA</sequence>
<comment type="subunit">
    <text evidence="4">Binds to mitochondrial small subunit 15S rRNA.</text>
</comment>
<name>D5KY47_9TREE</name>
<evidence type="ECO:0000256" key="1">
    <source>
        <dbReference type="ARBA" id="ARBA00006192"/>
    </source>
</evidence>
<dbReference type="PROSITE" id="PS51375">
    <property type="entry name" value="PPR"/>
    <property type="match status" value="2"/>
</dbReference>
<comment type="function">
    <text evidence="3">Regulates mitochondrial small subunit maturation by controlling 15S rRNA 5'-end processing. Localizes to the 5' precursor of the 15S rRNA in a position that is subsequently occupied by mS47 in the mature yeast mtSSU. Uses structure and sequence-specific RNA recognition, binding to a single-stranded region of the precursor and specifically recognizing bases -6 to -1. The exchange of Ccm1 for mS47 is coupled to the irreversible removal of precursor rRNA that is accompanied by conformational changes of the mitoribosomal proteins uS5m and mS26. These conformational changes signal completion of 5'-end rRNA processing through protection of the mature 5'-end of the 15S rRNA and stabilization of mS47. The removal of the 5' precursor together with the dissociation of Ccm1 may be catalyzed by the 5'-3' exoribonuclease Pet127. Involved in the specific removal of group I introns in mitochondrial encoded transcripts.</text>
</comment>
<proteinExistence type="evidence at transcript level"/>
<evidence type="ECO:0000256" key="2">
    <source>
        <dbReference type="ARBA" id="ARBA00022737"/>
    </source>
</evidence>
<evidence type="ECO:0000256" key="5">
    <source>
        <dbReference type="PROSITE-ProRule" id="PRU00708"/>
    </source>
</evidence>
<dbReference type="EMBL" id="GU723647">
    <property type="protein sequence ID" value="ADE10092.1"/>
    <property type="molecule type" value="mRNA"/>
</dbReference>
<dbReference type="Gene3D" id="1.25.40.10">
    <property type="entry name" value="Tetratricopeptide repeat domain"/>
    <property type="match status" value="2"/>
</dbReference>
<dbReference type="AlphaFoldDB" id="D5KY47"/>